<sequence>MSHQPPPSPPPPGKLTKKDKGKGKELVSERRWPLKRGGYNIEHQCRRCQWWFDSFDPERTLCHLCLEEEPQGSSEGASTSMPTVQRTEITPGAPSTSSLFDLPAAENMQLSNSQYQLYGQEYGATPNPAISPGMATGVSGEYMPMPSQIWQQGYGMSLGVSNFDMTISDPEGGFMQNQTYGEEYMGLDPNLFSEISLDPLAMYAPDQLWMQGNNNIPFDSSYALGAVPFPEGGGTHDQGHGTSLNNPLHFAGEEVGLNNTGTLQPLLPSTAPAEVSHPAPALAPAHTPASRPRATPSTAPIVYEPEEGARPRGNDSYRAWLHRQSTYREVHNYGGAQKASGSSSKKKPSGKRK</sequence>
<organism evidence="1 2">
    <name type="scientific">Xylaria curta</name>
    <dbReference type="NCBI Taxonomy" id="42375"/>
    <lineage>
        <taxon>Eukaryota</taxon>
        <taxon>Fungi</taxon>
        <taxon>Dikarya</taxon>
        <taxon>Ascomycota</taxon>
        <taxon>Pezizomycotina</taxon>
        <taxon>Sordariomycetes</taxon>
        <taxon>Xylariomycetidae</taxon>
        <taxon>Xylariales</taxon>
        <taxon>Xylariaceae</taxon>
        <taxon>Xylaria</taxon>
    </lineage>
</organism>
<protein>
    <submittedName>
        <fullName evidence="1">Uncharacterized protein</fullName>
    </submittedName>
</protein>
<keyword evidence="2" id="KW-1185">Reference proteome</keyword>
<gene>
    <name evidence="1" type="ORF">NUW58_g4814</name>
</gene>
<evidence type="ECO:0000313" key="1">
    <source>
        <dbReference type="EMBL" id="KAJ2986893.1"/>
    </source>
</evidence>
<dbReference type="EMBL" id="JAPDGR010000878">
    <property type="protein sequence ID" value="KAJ2986893.1"/>
    <property type="molecule type" value="Genomic_DNA"/>
</dbReference>
<evidence type="ECO:0000313" key="2">
    <source>
        <dbReference type="Proteomes" id="UP001143856"/>
    </source>
</evidence>
<comment type="caution">
    <text evidence="1">The sequence shown here is derived from an EMBL/GenBank/DDBJ whole genome shotgun (WGS) entry which is preliminary data.</text>
</comment>
<name>A0ACC1P7S0_9PEZI</name>
<reference evidence="1" key="1">
    <citation type="submission" date="2022-10" db="EMBL/GenBank/DDBJ databases">
        <title>Genome Sequence of Xylaria curta.</title>
        <authorList>
            <person name="Buettner E."/>
        </authorList>
    </citation>
    <scope>NUCLEOTIDE SEQUENCE</scope>
    <source>
        <strain evidence="1">Babe10</strain>
    </source>
</reference>
<dbReference type="Proteomes" id="UP001143856">
    <property type="component" value="Unassembled WGS sequence"/>
</dbReference>
<proteinExistence type="predicted"/>
<accession>A0ACC1P7S0</accession>